<dbReference type="Proteomes" id="UP000612362">
    <property type="component" value="Unassembled WGS sequence"/>
</dbReference>
<evidence type="ECO:0000256" key="4">
    <source>
        <dbReference type="ARBA" id="ARBA00023295"/>
    </source>
</evidence>
<sequence>MDNSCKPIRHAVRFGLAAWLALIMVILAAAGSGTPQAHAACTMQNPIVSPGQDPSIWYANGLYYLVQSDGTSIWIRASTNLGGLGSAQNTRIWTAPAGTEYSTQVWAPELENLNGRWIIYFAAARDMGSFDATNNTHRIYAITANSGNPLGSWSFFGRVQDPTNEWAIDPTVFYYNNNWYLLWSGTPPGNGGNAPQQIYIAHMSDPLHVDEPYRKLIANPDQSWEISVQAIEEGPEAFIGPNNTLTIVYSANASWTSSYNLGELVYHGGDMGYYASYTKIGPVFSSGGGVYGPGHNSLPVPGPNGKNWLVYHAKSSASDGWDDRKIFAQPQTWNSDGTPTFGGGPKGYTSFDETTQQPC</sequence>
<keyword evidence="4 5" id="KW-0326">Glycosidase</keyword>
<dbReference type="EMBL" id="BNJF01000005">
    <property type="protein sequence ID" value="GHO49279.1"/>
    <property type="molecule type" value="Genomic_DNA"/>
</dbReference>
<name>A0A8J3IBY7_9CHLR</name>
<evidence type="ECO:0000313" key="9">
    <source>
        <dbReference type="Proteomes" id="UP000612362"/>
    </source>
</evidence>
<dbReference type="Pfam" id="PF04616">
    <property type="entry name" value="Glyco_hydro_43"/>
    <property type="match status" value="1"/>
</dbReference>
<evidence type="ECO:0000256" key="2">
    <source>
        <dbReference type="ARBA" id="ARBA00022729"/>
    </source>
</evidence>
<dbReference type="InterPro" id="IPR023296">
    <property type="entry name" value="Glyco_hydro_beta-prop_sf"/>
</dbReference>
<feature type="signal peptide" evidence="7">
    <location>
        <begin position="1"/>
        <end position="39"/>
    </location>
</feature>
<evidence type="ECO:0000256" key="3">
    <source>
        <dbReference type="ARBA" id="ARBA00022801"/>
    </source>
</evidence>
<keyword evidence="9" id="KW-1185">Reference proteome</keyword>
<evidence type="ECO:0000256" key="1">
    <source>
        <dbReference type="ARBA" id="ARBA00009865"/>
    </source>
</evidence>
<evidence type="ECO:0000313" key="8">
    <source>
        <dbReference type="EMBL" id="GHO49279.1"/>
    </source>
</evidence>
<keyword evidence="3 5" id="KW-0378">Hydrolase</keyword>
<dbReference type="RefSeq" id="WP_220198421.1">
    <property type="nucleotide sequence ID" value="NZ_BNJF01000005.1"/>
</dbReference>
<dbReference type="PANTHER" id="PTHR43817:SF1">
    <property type="entry name" value="HYDROLASE, FAMILY 43, PUTATIVE (AFU_ORTHOLOGUE AFUA_3G01660)-RELATED"/>
    <property type="match status" value="1"/>
</dbReference>
<dbReference type="Gene3D" id="2.115.10.20">
    <property type="entry name" value="Glycosyl hydrolase domain, family 43"/>
    <property type="match status" value="1"/>
</dbReference>
<feature type="chain" id="PRO_5035234698" evidence="7">
    <location>
        <begin position="40"/>
        <end position="359"/>
    </location>
</feature>
<evidence type="ECO:0000256" key="7">
    <source>
        <dbReference type="SAM" id="SignalP"/>
    </source>
</evidence>
<proteinExistence type="inferred from homology"/>
<protein>
    <submittedName>
        <fullName evidence="8">Glycosyl hydrolase family 43</fullName>
    </submittedName>
</protein>
<dbReference type="SUPFAM" id="SSF75005">
    <property type="entry name" value="Arabinanase/levansucrase/invertase"/>
    <property type="match status" value="1"/>
</dbReference>
<evidence type="ECO:0000256" key="5">
    <source>
        <dbReference type="RuleBase" id="RU361187"/>
    </source>
</evidence>
<evidence type="ECO:0000256" key="6">
    <source>
        <dbReference type="SAM" id="MobiDB-lite"/>
    </source>
</evidence>
<dbReference type="PANTHER" id="PTHR43817">
    <property type="entry name" value="GLYCOSYL HYDROLASE"/>
    <property type="match status" value="1"/>
</dbReference>
<comment type="caution">
    <text evidence="8">The sequence shown here is derived from an EMBL/GenBank/DDBJ whole genome shotgun (WGS) entry which is preliminary data.</text>
</comment>
<organism evidence="8 9">
    <name type="scientific">Ktedonospora formicarum</name>
    <dbReference type="NCBI Taxonomy" id="2778364"/>
    <lineage>
        <taxon>Bacteria</taxon>
        <taxon>Bacillati</taxon>
        <taxon>Chloroflexota</taxon>
        <taxon>Ktedonobacteria</taxon>
        <taxon>Ktedonobacterales</taxon>
        <taxon>Ktedonobacteraceae</taxon>
        <taxon>Ktedonospora</taxon>
    </lineage>
</organism>
<accession>A0A8J3IBY7</accession>
<dbReference type="InterPro" id="IPR006710">
    <property type="entry name" value="Glyco_hydro_43"/>
</dbReference>
<dbReference type="AlphaFoldDB" id="A0A8J3IBY7"/>
<reference evidence="8" key="1">
    <citation type="submission" date="2020-10" db="EMBL/GenBank/DDBJ databases">
        <title>Taxonomic study of unclassified bacteria belonging to the class Ktedonobacteria.</title>
        <authorList>
            <person name="Yabe S."/>
            <person name="Wang C.M."/>
            <person name="Zheng Y."/>
            <person name="Sakai Y."/>
            <person name="Cavaletti L."/>
            <person name="Monciardini P."/>
            <person name="Donadio S."/>
        </authorList>
    </citation>
    <scope>NUCLEOTIDE SEQUENCE</scope>
    <source>
        <strain evidence="8">SOSP1-1</strain>
    </source>
</reference>
<feature type="region of interest" description="Disordered" evidence="6">
    <location>
        <begin position="331"/>
        <end position="359"/>
    </location>
</feature>
<dbReference type="CDD" id="cd18820">
    <property type="entry name" value="GH43_LbAraf43-like"/>
    <property type="match status" value="1"/>
</dbReference>
<comment type="similarity">
    <text evidence="1 5">Belongs to the glycosyl hydrolase 43 family.</text>
</comment>
<gene>
    <name evidence="8" type="primary">abf2</name>
    <name evidence="8" type="ORF">KSX_74420</name>
</gene>
<dbReference type="GO" id="GO:0004553">
    <property type="term" value="F:hydrolase activity, hydrolyzing O-glycosyl compounds"/>
    <property type="evidence" value="ECO:0007669"/>
    <property type="project" value="InterPro"/>
</dbReference>
<dbReference type="GO" id="GO:0005975">
    <property type="term" value="P:carbohydrate metabolic process"/>
    <property type="evidence" value="ECO:0007669"/>
    <property type="project" value="InterPro"/>
</dbReference>
<keyword evidence="2 7" id="KW-0732">Signal</keyword>